<dbReference type="Proteomes" id="UP000769484">
    <property type="component" value="Unassembled WGS sequence"/>
</dbReference>
<comment type="caution">
    <text evidence="2">The sequence shown here is derived from an EMBL/GenBank/DDBJ whole genome shotgun (WGS) entry which is preliminary data.</text>
</comment>
<feature type="domain" description="AAA" evidence="1">
    <location>
        <begin position="23"/>
        <end position="102"/>
    </location>
</feature>
<sequence>MRLFPRENYLKKIRGFYHDEGMIKVITGVRRCGKSCLMQCIAEELRAEGVDDEHIVFLDLDRYGYRSVKAPEQLEDLIRPLLAISGTKYLFIDEVQNVEGFED</sequence>
<proteinExistence type="predicted"/>
<evidence type="ECO:0000313" key="3">
    <source>
        <dbReference type="Proteomes" id="UP000769484"/>
    </source>
</evidence>
<name>A0A930PHX6_9MICC</name>
<reference evidence="2" key="1">
    <citation type="submission" date="2020-04" db="EMBL/GenBank/DDBJ databases">
        <title>Deep metagenomics examines the oral microbiome during advanced dental caries in children, revealing novel taxa and co-occurrences with host molecules.</title>
        <authorList>
            <person name="Baker J.L."/>
            <person name="Morton J.T."/>
            <person name="Dinis M."/>
            <person name="Alvarez R."/>
            <person name="Tran N.C."/>
            <person name="Knight R."/>
            <person name="Edlund A."/>
        </authorList>
    </citation>
    <scope>NUCLEOTIDE SEQUENCE</scope>
    <source>
        <strain evidence="2">JCVI_47_bin.4</strain>
    </source>
</reference>
<dbReference type="PANTHER" id="PTHR33295">
    <property type="entry name" value="ATPASE"/>
    <property type="match status" value="1"/>
</dbReference>
<feature type="non-terminal residue" evidence="2">
    <location>
        <position position="103"/>
    </location>
</feature>
<organism evidence="2 3">
    <name type="scientific">Rothia dentocariosa</name>
    <dbReference type="NCBI Taxonomy" id="2047"/>
    <lineage>
        <taxon>Bacteria</taxon>
        <taxon>Bacillati</taxon>
        <taxon>Actinomycetota</taxon>
        <taxon>Actinomycetes</taxon>
        <taxon>Micrococcales</taxon>
        <taxon>Micrococcaceae</taxon>
        <taxon>Rothia</taxon>
    </lineage>
</organism>
<dbReference type="Pfam" id="PF13173">
    <property type="entry name" value="AAA_14"/>
    <property type="match status" value="1"/>
</dbReference>
<protein>
    <submittedName>
        <fullName evidence="2">AAA family ATPase</fullName>
    </submittedName>
</protein>
<dbReference type="SUPFAM" id="SSF52540">
    <property type="entry name" value="P-loop containing nucleoside triphosphate hydrolases"/>
    <property type="match status" value="1"/>
</dbReference>
<dbReference type="AlphaFoldDB" id="A0A930PHX6"/>
<evidence type="ECO:0000313" key="2">
    <source>
        <dbReference type="EMBL" id="MBF1650549.1"/>
    </source>
</evidence>
<dbReference type="InterPro" id="IPR027417">
    <property type="entry name" value="P-loop_NTPase"/>
</dbReference>
<evidence type="ECO:0000259" key="1">
    <source>
        <dbReference type="Pfam" id="PF13173"/>
    </source>
</evidence>
<gene>
    <name evidence="2" type="ORF">HXO56_10790</name>
</gene>
<dbReference type="EMBL" id="JABZXJ010000069">
    <property type="protein sequence ID" value="MBF1650549.1"/>
    <property type="molecule type" value="Genomic_DNA"/>
</dbReference>
<accession>A0A930PHX6</accession>
<dbReference type="InterPro" id="IPR041682">
    <property type="entry name" value="AAA_14"/>
</dbReference>
<dbReference type="Gene3D" id="3.40.50.300">
    <property type="entry name" value="P-loop containing nucleotide triphosphate hydrolases"/>
    <property type="match status" value="1"/>
</dbReference>
<dbReference type="PANTHER" id="PTHR33295:SF18">
    <property type="entry name" value="AAA+ ATPASE DOMAIN-CONTAINING PROTEIN"/>
    <property type="match status" value="1"/>
</dbReference>